<dbReference type="InterPro" id="IPR012910">
    <property type="entry name" value="Plug_dom"/>
</dbReference>
<gene>
    <name evidence="14" type="ORF">CRV04_02555</name>
</gene>
<dbReference type="OrthoDB" id="9790771at2"/>
<dbReference type="SUPFAM" id="SSF56935">
    <property type="entry name" value="Porins"/>
    <property type="match status" value="1"/>
</dbReference>
<feature type="domain" description="TonB-dependent receptor-like beta-barrel" evidence="12">
    <location>
        <begin position="228"/>
        <end position="657"/>
    </location>
</feature>
<keyword evidence="2 10" id="KW-0813">Transport</keyword>
<dbReference type="GO" id="GO:0015344">
    <property type="term" value="F:siderophore uptake transmembrane transporter activity"/>
    <property type="evidence" value="ECO:0007669"/>
    <property type="project" value="TreeGrafter"/>
</dbReference>
<dbReference type="InterPro" id="IPR037066">
    <property type="entry name" value="Plug_dom_sf"/>
</dbReference>
<evidence type="ECO:0000259" key="12">
    <source>
        <dbReference type="Pfam" id="PF00593"/>
    </source>
</evidence>
<feature type="domain" description="TonB-dependent receptor plug" evidence="13">
    <location>
        <begin position="57"/>
        <end position="138"/>
    </location>
</feature>
<keyword evidence="9 10" id="KW-0998">Cell outer membrane</keyword>
<comment type="caution">
    <text evidence="14">The sequence shown here is derived from an EMBL/GenBank/DDBJ whole genome shotgun (WGS) entry which is preliminary data.</text>
</comment>
<dbReference type="AlphaFoldDB" id="A0A4Q0XU26"/>
<evidence type="ECO:0000313" key="14">
    <source>
        <dbReference type="EMBL" id="RXJ60912.1"/>
    </source>
</evidence>
<dbReference type="Pfam" id="PF00593">
    <property type="entry name" value="TonB_dep_Rec_b-barrel"/>
    <property type="match status" value="1"/>
</dbReference>
<dbReference type="PANTHER" id="PTHR30069:SF29">
    <property type="entry name" value="HEMOGLOBIN AND HEMOGLOBIN-HAPTOGLOBIN-BINDING PROTEIN 1-RELATED"/>
    <property type="match status" value="1"/>
</dbReference>
<dbReference type="Proteomes" id="UP000290657">
    <property type="component" value="Unassembled WGS sequence"/>
</dbReference>
<dbReference type="InterPro" id="IPR036942">
    <property type="entry name" value="Beta-barrel_TonB_sf"/>
</dbReference>
<evidence type="ECO:0000256" key="7">
    <source>
        <dbReference type="ARBA" id="ARBA00023136"/>
    </source>
</evidence>
<dbReference type="InterPro" id="IPR000531">
    <property type="entry name" value="Beta-barrel_TonB"/>
</dbReference>
<dbReference type="PROSITE" id="PS52016">
    <property type="entry name" value="TONB_DEPENDENT_REC_3"/>
    <property type="match status" value="1"/>
</dbReference>
<proteinExistence type="inferred from homology"/>
<dbReference type="GO" id="GO:0009279">
    <property type="term" value="C:cell outer membrane"/>
    <property type="evidence" value="ECO:0007669"/>
    <property type="project" value="UniProtKB-SubCell"/>
</dbReference>
<evidence type="ECO:0000256" key="3">
    <source>
        <dbReference type="ARBA" id="ARBA00022452"/>
    </source>
</evidence>
<protein>
    <submittedName>
        <fullName evidence="14">TonB-dependent receptor</fullName>
    </submittedName>
</protein>
<evidence type="ECO:0000256" key="10">
    <source>
        <dbReference type="PROSITE-ProRule" id="PRU01360"/>
    </source>
</evidence>
<evidence type="ECO:0000256" key="6">
    <source>
        <dbReference type="ARBA" id="ARBA00023077"/>
    </source>
</evidence>
<comment type="similarity">
    <text evidence="10 11">Belongs to the TonB-dependent receptor family.</text>
</comment>
<evidence type="ECO:0000256" key="8">
    <source>
        <dbReference type="ARBA" id="ARBA00023170"/>
    </source>
</evidence>
<accession>A0A4Q0XU26</accession>
<evidence type="ECO:0000256" key="4">
    <source>
        <dbReference type="ARBA" id="ARBA00022692"/>
    </source>
</evidence>
<keyword evidence="8 14" id="KW-0675">Receptor</keyword>
<dbReference type="PANTHER" id="PTHR30069">
    <property type="entry name" value="TONB-DEPENDENT OUTER MEMBRANE RECEPTOR"/>
    <property type="match status" value="1"/>
</dbReference>
<reference evidence="14 15" key="1">
    <citation type="submission" date="2017-10" db="EMBL/GenBank/DDBJ databases">
        <title>Genomics of the genus Arcobacter.</title>
        <authorList>
            <person name="Perez-Cataluna A."/>
            <person name="Figueras M.J."/>
        </authorList>
    </citation>
    <scope>NUCLEOTIDE SEQUENCE [LARGE SCALE GENOMIC DNA]</scope>
    <source>
        <strain evidence="14 15">CECT 8987</strain>
    </source>
</reference>
<dbReference type="InterPro" id="IPR039426">
    <property type="entry name" value="TonB-dep_rcpt-like"/>
</dbReference>
<evidence type="ECO:0000259" key="13">
    <source>
        <dbReference type="Pfam" id="PF07715"/>
    </source>
</evidence>
<keyword evidence="7 10" id="KW-0472">Membrane</keyword>
<evidence type="ECO:0000313" key="15">
    <source>
        <dbReference type="Proteomes" id="UP000290657"/>
    </source>
</evidence>
<dbReference type="EMBL" id="PDKN01000001">
    <property type="protein sequence ID" value="RXJ60912.1"/>
    <property type="molecule type" value="Genomic_DNA"/>
</dbReference>
<evidence type="ECO:0000256" key="2">
    <source>
        <dbReference type="ARBA" id="ARBA00022448"/>
    </source>
</evidence>
<dbReference type="Pfam" id="PF07715">
    <property type="entry name" value="Plug"/>
    <property type="match status" value="1"/>
</dbReference>
<dbReference type="Gene3D" id="2.40.170.20">
    <property type="entry name" value="TonB-dependent receptor, beta-barrel domain"/>
    <property type="match status" value="1"/>
</dbReference>
<keyword evidence="5" id="KW-0732">Signal</keyword>
<evidence type="ECO:0000256" key="9">
    <source>
        <dbReference type="ARBA" id="ARBA00023237"/>
    </source>
</evidence>
<evidence type="ECO:0000256" key="5">
    <source>
        <dbReference type="ARBA" id="ARBA00022729"/>
    </source>
</evidence>
<comment type="subcellular location">
    <subcellularLocation>
        <location evidence="1 10">Cell outer membrane</location>
        <topology evidence="1 10">Multi-pass membrane protein</topology>
    </subcellularLocation>
</comment>
<organism evidence="14 15">
    <name type="scientific">Candidatus Marinarcus aquaticus</name>
    <dbReference type="NCBI Taxonomy" id="2044504"/>
    <lineage>
        <taxon>Bacteria</taxon>
        <taxon>Pseudomonadati</taxon>
        <taxon>Campylobacterota</taxon>
        <taxon>Epsilonproteobacteria</taxon>
        <taxon>Campylobacterales</taxon>
        <taxon>Arcobacteraceae</taxon>
        <taxon>Candidatus Marinarcus</taxon>
    </lineage>
</organism>
<keyword evidence="6 11" id="KW-0798">TonB box</keyword>
<keyword evidence="4 10" id="KW-0812">Transmembrane</keyword>
<dbReference type="GO" id="GO:0044718">
    <property type="term" value="P:siderophore transmembrane transport"/>
    <property type="evidence" value="ECO:0007669"/>
    <property type="project" value="TreeGrafter"/>
</dbReference>
<keyword evidence="3 10" id="KW-1134">Transmembrane beta strand</keyword>
<sequence>MKLKLSLIVTQVCISATFAQDVHIEEIDISENQLINVNRLSDEKKTITLKEEAVKPLSMNDALKKEFYVDFKKSSEYESEPYIRGRGNKGVPVFIEGMRLNAGHDDSTNLFGLTDIADIEVYRGANGAKLGMGAMSGAVVVKFKEPTFSDKKELELSGFLNGKQSFLSKDGYTTTMGASLYNDTFNFSVSGGINDYANYEDGNGDEVLHSLYDTNNFNASMSVKTSEDSYVYARYMRDKADSQDPYTRAYNAASDLWTYTSRPNDEGKSYFLGFKKEQFAGLINIDIQYFKNQMHYDYFIEREDAIKDQQQLFRDSDTHGVKLSAQKALDHHLLGFSASYSDMYISNGVRRFQAGSWTPWQSAFGITEGEIKSQMLSLSDDIQLDKLFVNVAAGYERVKRDVTSNINSSKFIADGRVPAALLGEIVRENTNEKDDLLSLSATIGYEVSPAFTPYLKISNATRTPYFNEQYGNNPNMGTQVPNQDLDNEEVYGADIGADGQMGKFYYTTAAYYQKYKDYIELVNTGYVTNSTNLPIKQFINLDEAVIYGAELMMGFEVFENIFAEAAYTYTRGKNKEHNEPLAYITPQKLTLSLAQRQKIGLSWEIKQELVDNQNKVSSVNGEVETSGYGLTDFSLSYAFGKVGLFKEATLAFELNNIFDKRYREHLSKVSSTSYYLPNEVGINGAIALHVSF</sequence>
<name>A0A4Q0XU26_9BACT</name>
<evidence type="ECO:0000256" key="11">
    <source>
        <dbReference type="RuleBase" id="RU003357"/>
    </source>
</evidence>
<dbReference type="RefSeq" id="WP_128995048.1">
    <property type="nucleotide sequence ID" value="NZ_PDKN01000001.1"/>
</dbReference>
<keyword evidence="15" id="KW-1185">Reference proteome</keyword>
<dbReference type="Gene3D" id="2.170.130.10">
    <property type="entry name" value="TonB-dependent receptor, plug domain"/>
    <property type="match status" value="1"/>
</dbReference>
<evidence type="ECO:0000256" key="1">
    <source>
        <dbReference type="ARBA" id="ARBA00004571"/>
    </source>
</evidence>